<comment type="caution">
    <text evidence="1">The sequence shown here is derived from an EMBL/GenBank/DDBJ whole genome shotgun (WGS) entry which is preliminary data.</text>
</comment>
<evidence type="ECO:0000313" key="1">
    <source>
        <dbReference type="EMBL" id="TSE02496.1"/>
    </source>
</evidence>
<dbReference type="OrthoDB" id="1163801at2"/>
<proteinExistence type="predicted"/>
<sequence>MNAALKQIRLIKRIDRLIRLKATGSPIEFASKLDISKATLHRTILAMKELDAPIIFDIKSNSYLYLNEVIFKFGFHANTSSDYNLDTKPRYKRKKIKKNIPVPKNETGMF</sequence>
<evidence type="ECO:0008006" key="3">
    <source>
        <dbReference type="Google" id="ProtNLM"/>
    </source>
</evidence>
<dbReference type="EMBL" id="VLNR01000164">
    <property type="protein sequence ID" value="TSE02496.1"/>
    <property type="molecule type" value="Genomic_DNA"/>
</dbReference>
<evidence type="ECO:0000313" key="2">
    <source>
        <dbReference type="Proteomes" id="UP000318833"/>
    </source>
</evidence>
<dbReference type="AlphaFoldDB" id="A0A554VA12"/>
<dbReference type="RefSeq" id="WP_143919246.1">
    <property type="nucleotide sequence ID" value="NZ_VLNR01000164.1"/>
</dbReference>
<gene>
    <name evidence="1" type="ORF">FOF46_30805</name>
</gene>
<accession>A0A554VA12</accession>
<organism evidence="1 2">
    <name type="scientific">Aquimarina algiphila</name>
    <dbReference type="NCBI Taxonomy" id="2047982"/>
    <lineage>
        <taxon>Bacteria</taxon>
        <taxon>Pseudomonadati</taxon>
        <taxon>Bacteroidota</taxon>
        <taxon>Flavobacteriia</taxon>
        <taxon>Flavobacteriales</taxon>
        <taxon>Flavobacteriaceae</taxon>
        <taxon>Aquimarina</taxon>
    </lineage>
</organism>
<reference evidence="1 2" key="1">
    <citation type="submission" date="2019-07" db="EMBL/GenBank/DDBJ databases">
        <title>The draft genome sequence of Aquimarina algiphila M91.</title>
        <authorList>
            <person name="Meng X."/>
        </authorList>
    </citation>
    <scope>NUCLEOTIDE SEQUENCE [LARGE SCALE GENOMIC DNA]</scope>
    <source>
        <strain evidence="1 2">M91</strain>
    </source>
</reference>
<dbReference type="Proteomes" id="UP000318833">
    <property type="component" value="Unassembled WGS sequence"/>
</dbReference>
<name>A0A554VA12_9FLAO</name>
<protein>
    <recommendedName>
        <fullName evidence="3">HTH domain-containing protein</fullName>
    </recommendedName>
</protein>
<keyword evidence="2" id="KW-1185">Reference proteome</keyword>